<evidence type="ECO:0000313" key="11">
    <source>
        <dbReference type="Proteomes" id="UP000828390"/>
    </source>
</evidence>
<evidence type="ECO:0000256" key="8">
    <source>
        <dbReference type="ARBA" id="ARBA00023224"/>
    </source>
</evidence>
<sequence length="68" mass="7751">MDPALSDRKKYHNFYRTVPSDNDFNPARLALLKTFNWTTVGTIFQSVSKGTARYGHVSSITISYFGLF</sequence>
<proteinExistence type="predicted"/>
<protein>
    <recommendedName>
        <fullName evidence="9">Receptor ligand binding region domain-containing protein</fullName>
    </recommendedName>
</protein>
<comment type="subcellular location">
    <subcellularLocation>
        <location evidence="1">Membrane</location>
    </subcellularLocation>
</comment>
<dbReference type="PANTHER" id="PTHR10519">
    <property type="entry name" value="GABA-B RECEPTOR"/>
    <property type="match status" value="1"/>
</dbReference>
<keyword evidence="11" id="KW-1185">Reference proteome</keyword>
<dbReference type="GO" id="GO:0004965">
    <property type="term" value="F:G protein-coupled GABA receptor activity"/>
    <property type="evidence" value="ECO:0007669"/>
    <property type="project" value="InterPro"/>
</dbReference>
<evidence type="ECO:0000256" key="2">
    <source>
        <dbReference type="ARBA" id="ARBA00022692"/>
    </source>
</evidence>
<gene>
    <name evidence="10" type="ORF">DPMN_012271</name>
</gene>
<dbReference type="InterPro" id="IPR002455">
    <property type="entry name" value="GPCR3_GABA-B"/>
</dbReference>
<keyword evidence="8" id="KW-0807">Transducer</keyword>
<comment type="caution">
    <text evidence="10">The sequence shown here is derived from an EMBL/GenBank/DDBJ whole genome shotgun (WGS) entry which is preliminary data.</text>
</comment>
<reference evidence="10" key="1">
    <citation type="journal article" date="2019" name="bioRxiv">
        <title>The Genome of the Zebra Mussel, Dreissena polymorpha: A Resource for Invasive Species Research.</title>
        <authorList>
            <person name="McCartney M.A."/>
            <person name="Auch B."/>
            <person name="Kono T."/>
            <person name="Mallez S."/>
            <person name="Zhang Y."/>
            <person name="Obille A."/>
            <person name="Becker A."/>
            <person name="Abrahante J.E."/>
            <person name="Garbe J."/>
            <person name="Badalamenti J.P."/>
            <person name="Herman A."/>
            <person name="Mangelson H."/>
            <person name="Liachko I."/>
            <person name="Sullivan S."/>
            <person name="Sone E.D."/>
            <person name="Koren S."/>
            <person name="Silverstein K.A.T."/>
            <person name="Beckman K.B."/>
            <person name="Gohl D.M."/>
        </authorList>
    </citation>
    <scope>NUCLEOTIDE SEQUENCE</scope>
    <source>
        <strain evidence="10">Duluth1</strain>
        <tissue evidence="10">Whole animal</tissue>
    </source>
</reference>
<keyword evidence="4" id="KW-0297">G-protein coupled receptor</keyword>
<keyword evidence="3" id="KW-1133">Transmembrane helix</keyword>
<feature type="domain" description="Receptor ligand binding region" evidence="9">
    <location>
        <begin position="2"/>
        <end position="51"/>
    </location>
</feature>
<dbReference type="EMBL" id="JAIWYP010000001">
    <property type="protein sequence ID" value="KAH3888239.1"/>
    <property type="molecule type" value="Genomic_DNA"/>
</dbReference>
<evidence type="ECO:0000256" key="3">
    <source>
        <dbReference type="ARBA" id="ARBA00022989"/>
    </source>
</evidence>
<name>A0A9D4S0S3_DREPO</name>
<keyword evidence="5" id="KW-0472">Membrane</keyword>
<keyword evidence="2" id="KW-0812">Transmembrane</keyword>
<dbReference type="Proteomes" id="UP000828390">
    <property type="component" value="Unassembled WGS sequence"/>
</dbReference>
<evidence type="ECO:0000259" key="9">
    <source>
        <dbReference type="Pfam" id="PF01094"/>
    </source>
</evidence>
<evidence type="ECO:0000256" key="4">
    <source>
        <dbReference type="ARBA" id="ARBA00023040"/>
    </source>
</evidence>
<dbReference type="PANTHER" id="PTHR10519:SF74">
    <property type="entry name" value="GAMMA-AMINOBUTYRIC ACID TYPE B RECEPTOR SUBUNIT 2"/>
    <property type="match status" value="1"/>
</dbReference>
<evidence type="ECO:0000256" key="1">
    <source>
        <dbReference type="ARBA" id="ARBA00004370"/>
    </source>
</evidence>
<reference evidence="10" key="2">
    <citation type="submission" date="2020-11" db="EMBL/GenBank/DDBJ databases">
        <authorList>
            <person name="McCartney M.A."/>
            <person name="Auch B."/>
            <person name="Kono T."/>
            <person name="Mallez S."/>
            <person name="Becker A."/>
            <person name="Gohl D.M."/>
            <person name="Silverstein K.A.T."/>
            <person name="Koren S."/>
            <person name="Bechman K.B."/>
            <person name="Herman A."/>
            <person name="Abrahante J.E."/>
            <person name="Garbe J."/>
        </authorList>
    </citation>
    <scope>NUCLEOTIDE SEQUENCE</scope>
    <source>
        <strain evidence="10">Duluth1</strain>
        <tissue evidence="10">Whole animal</tissue>
    </source>
</reference>
<dbReference type="SUPFAM" id="SSF53822">
    <property type="entry name" value="Periplasmic binding protein-like I"/>
    <property type="match status" value="1"/>
</dbReference>
<evidence type="ECO:0000313" key="10">
    <source>
        <dbReference type="EMBL" id="KAH3888239.1"/>
    </source>
</evidence>
<keyword evidence="6" id="KW-0675">Receptor</keyword>
<keyword evidence="7" id="KW-0325">Glycoprotein</keyword>
<dbReference type="InterPro" id="IPR028082">
    <property type="entry name" value="Peripla_BP_I"/>
</dbReference>
<dbReference type="GO" id="GO:0038039">
    <property type="term" value="C:G protein-coupled receptor heterodimeric complex"/>
    <property type="evidence" value="ECO:0007669"/>
    <property type="project" value="TreeGrafter"/>
</dbReference>
<evidence type="ECO:0000256" key="5">
    <source>
        <dbReference type="ARBA" id="ARBA00023136"/>
    </source>
</evidence>
<organism evidence="10 11">
    <name type="scientific">Dreissena polymorpha</name>
    <name type="common">Zebra mussel</name>
    <name type="synonym">Mytilus polymorpha</name>
    <dbReference type="NCBI Taxonomy" id="45954"/>
    <lineage>
        <taxon>Eukaryota</taxon>
        <taxon>Metazoa</taxon>
        <taxon>Spiralia</taxon>
        <taxon>Lophotrochozoa</taxon>
        <taxon>Mollusca</taxon>
        <taxon>Bivalvia</taxon>
        <taxon>Autobranchia</taxon>
        <taxon>Heteroconchia</taxon>
        <taxon>Euheterodonta</taxon>
        <taxon>Imparidentia</taxon>
        <taxon>Neoheterodontei</taxon>
        <taxon>Myida</taxon>
        <taxon>Dreissenoidea</taxon>
        <taxon>Dreissenidae</taxon>
        <taxon>Dreissena</taxon>
    </lineage>
</organism>
<dbReference type="InterPro" id="IPR001828">
    <property type="entry name" value="ANF_lig-bd_rcpt"/>
</dbReference>
<evidence type="ECO:0000256" key="7">
    <source>
        <dbReference type="ARBA" id="ARBA00023180"/>
    </source>
</evidence>
<accession>A0A9D4S0S3</accession>
<dbReference type="GO" id="GO:0007214">
    <property type="term" value="P:gamma-aminobutyric acid signaling pathway"/>
    <property type="evidence" value="ECO:0007669"/>
    <property type="project" value="TreeGrafter"/>
</dbReference>
<evidence type="ECO:0000256" key="6">
    <source>
        <dbReference type="ARBA" id="ARBA00023170"/>
    </source>
</evidence>
<dbReference type="Gene3D" id="3.40.50.2300">
    <property type="match status" value="2"/>
</dbReference>
<dbReference type="Pfam" id="PF01094">
    <property type="entry name" value="ANF_receptor"/>
    <property type="match status" value="1"/>
</dbReference>
<dbReference type="AlphaFoldDB" id="A0A9D4S0S3"/>